<proteinExistence type="predicted"/>
<organism evidence="1 2">
    <name type="scientific">Coniosporium tulheliwenetii</name>
    <dbReference type="NCBI Taxonomy" id="3383036"/>
    <lineage>
        <taxon>Eukaryota</taxon>
        <taxon>Fungi</taxon>
        <taxon>Dikarya</taxon>
        <taxon>Ascomycota</taxon>
        <taxon>Pezizomycotina</taxon>
        <taxon>Dothideomycetes</taxon>
        <taxon>Dothideomycetes incertae sedis</taxon>
        <taxon>Coniosporium</taxon>
    </lineage>
</organism>
<name>A0ACC2YGT7_9PEZI</name>
<keyword evidence="2" id="KW-1185">Reference proteome</keyword>
<protein>
    <submittedName>
        <fullName evidence="1">Uncharacterized protein</fullName>
    </submittedName>
</protein>
<gene>
    <name evidence="1" type="ORF">H2199_008992</name>
</gene>
<accession>A0ACC2YGT7</accession>
<dbReference type="Proteomes" id="UP001172680">
    <property type="component" value="Unassembled WGS sequence"/>
</dbReference>
<dbReference type="EMBL" id="JAPDRP010000032">
    <property type="protein sequence ID" value="KAJ9634535.1"/>
    <property type="molecule type" value="Genomic_DNA"/>
</dbReference>
<comment type="caution">
    <text evidence="1">The sequence shown here is derived from an EMBL/GenBank/DDBJ whole genome shotgun (WGS) entry which is preliminary data.</text>
</comment>
<sequence>MKSTKASEHKRKQSPSLQKSLSPPIRPLSAGRTPSTRNSTRSPSLSHKSSTRGPSSKSRAESPSRNAFDVGTAEATQSSNQAEAQLPRSQTPDPKPPAPQSPSPALPPALNQTLPRTPDQVASYSSLPPEKTPPPPLAESPVQIPLAKAVTETAELPDLGQSRGSPVQEVMAPPLEGPFIQTPLADGSADLYTANIQANLIAGLRVAHQWFKAQGECQKADFDKEIDRLKRQKETLKAHVDAEMDELAAEVEGLIAEIENGPIMEELMPGMLDAQDAGGMEGFMPNTRLDQLERDAALSGLYDRLMAKLWKWRDNRAARELMQPPTEGALGFGPMTTTATTLSAQPPALSSTLPSSAPLTTTASHDRAAQITLRVAQMTAHSVSLTLDEGDDMERFTHTPRNKDYQVIMAYPARTQYYYEWLQALKEILNDIVQGTRAEPGVGGYDVFHPALH</sequence>
<reference evidence="1" key="1">
    <citation type="submission" date="2022-10" db="EMBL/GenBank/DDBJ databases">
        <title>Culturing micro-colonial fungi from biological soil crusts in the Mojave desert and describing Neophaeococcomyces mojavensis, and introducing the new genera and species Taxawa tesnikishii.</title>
        <authorList>
            <person name="Kurbessoian T."/>
            <person name="Stajich J.E."/>
        </authorList>
    </citation>
    <scope>NUCLEOTIDE SEQUENCE</scope>
    <source>
        <strain evidence="1">JES_115</strain>
    </source>
</reference>
<evidence type="ECO:0000313" key="1">
    <source>
        <dbReference type="EMBL" id="KAJ9634535.1"/>
    </source>
</evidence>
<evidence type="ECO:0000313" key="2">
    <source>
        <dbReference type="Proteomes" id="UP001172680"/>
    </source>
</evidence>